<comment type="caution">
    <text evidence="1">The sequence shown here is derived from an EMBL/GenBank/DDBJ whole genome shotgun (WGS) entry which is preliminary data.</text>
</comment>
<dbReference type="RefSeq" id="WP_117955936.1">
    <property type="nucleotide sequence ID" value="NZ_QRAN01000016.1"/>
</dbReference>
<keyword evidence="2" id="KW-1185">Reference proteome</keyword>
<protein>
    <submittedName>
        <fullName evidence="1">Uncharacterized protein</fullName>
    </submittedName>
</protein>
<sequence length="108" mass="12364">MSKQLSQLSTSEEYLQQDRESYRLVDGIFEPAQATEVLMTLIDDKIRFHQRNNLSSKERCGKPDTASLRRVDELRRCKADLVQRIEAAERAGQRLAINCAIAIEPVDD</sequence>
<evidence type="ECO:0000313" key="2">
    <source>
        <dbReference type="Proteomes" id="UP000265509"/>
    </source>
</evidence>
<dbReference type="OrthoDB" id="5737815at2"/>
<dbReference type="AlphaFoldDB" id="A0A3L7DWA3"/>
<evidence type="ECO:0000313" key="1">
    <source>
        <dbReference type="EMBL" id="RLQ21055.1"/>
    </source>
</evidence>
<dbReference type="EMBL" id="QRAN01000016">
    <property type="protein sequence ID" value="RLQ21055.1"/>
    <property type="molecule type" value="Genomic_DNA"/>
</dbReference>
<organism evidence="1 2">
    <name type="scientific">Seongchinamella sediminis</name>
    <dbReference type="NCBI Taxonomy" id="2283635"/>
    <lineage>
        <taxon>Bacteria</taxon>
        <taxon>Pseudomonadati</taxon>
        <taxon>Pseudomonadota</taxon>
        <taxon>Gammaproteobacteria</taxon>
        <taxon>Cellvibrionales</taxon>
        <taxon>Halieaceae</taxon>
        <taxon>Seongchinamella</taxon>
    </lineage>
</organism>
<name>A0A3L7DWA3_9GAMM</name>
<proteinExistence type="predicted"/>
<gene>
    <name evidence="1" type="ORF">DWB85_14245</name>
</gene>
<accession>A0A3L7DWA3</accession>
<reference evidence="1 2" key="1">
    <citation type="submission" date="2018-07" db="EMBL/GenBank/DDBJ databases">
        <title>Halioglobus sp. genome submission.</title>
        <authorList>
            <person name="Ye M.-Q."/>
            <person name="Du Z.-J."/>
        </authorList>
    </citation>
    <scope>NUCLEOTIDE SEQUENCE [LARGE SCALE GENOMIC DNA]</scope>
    <source>
        <strain evidence="1 2">U0301</strain>
    </source>
</reference>
<dbReference type="Proteomes" id="UP000265509">
    <property type="component" value="Unassembled WGS sequence"/>
</dbReference>